<feature type="transmembrane region" description="Helical" evidence="1">
    <location>
        <begin position="51"/>
        <end position="70"/>
    </location>
</feature>
<protein>
    <submittedName>
        <fullName evidence="2">Glycine zipper</fullName>
    </submittedName>
</protein>
<organism evidence="2 3">
    <name type="scientific">Microbulbifer donghaiensis</name>
    <dbReference type="NCBI Taxonomy" id="494016"/>
    <lineage>
        <taxon>Bacteria</taxon>
        <taxon>Pseudomonadati</taxon>
        <taxon>Pseudomonadota</taxon>
        <taxon>Gammaproteobacteria</taxon>
        <taxon>Cellvibrionales</taxon>
        <taxon>Microbulbiferaceae</taxon>
        <taxon>Microbulbifer</taxon>
    </lineage>
</organism>
<evidence type="ECO:0000256" key="1">
    <source>
        <dbReference type="SAM" id="Phobius"/>
    </source>
</evidence>
<keyword evidence="1" id="KW-0472">Membrane</keyword>
<proteinExistence type="predicted"/>
<keyword evidence="3" id="KW-1185">Reference proteome</keyword>
<keyword evidence="1" id="KW-0812">Transmembrane</keyword>
<sequence>MRIKVFKSLGLAAFLVVGLLFQGCANMSDKDRRIGTGAGIGAVTGALISGGRPGATAAGAVIGAGAGYVYDREKKKRYYRGRYYRY</sequence>
<dbReference type="STRING" id="494016.SAMN04487965_1011"/>
<keyword evidence="1" id="KW-1133">Transmembrane helix</keyword>
<dbReference type="EMBL" id="FQVA01000001">
    <property type="protein sequence ID" value="SHE94861.1"/>
    <property type="molecule type" value="Genomic_DNA"/>
</dbReference>
<dbReference type="PROSITE" id="PS51257">
    <property type="entry name" value="PROKAR_LIPOPROTEIN"/>
    <property type="match status" value="1"/>
</dbReference>
<reference evidence="3" key="1">
    <citation type="submission" date="2016-11" db="EMBL/GenBank/DDBJ databases">
        <authorList>
            <person name="Varghese N."/>
            <person name="Submissions S."/>
        </authorList>
    </citation>
    <scope>NUCLEOTIDE SEQUENCE [LARGE SCALE GENOMIC DNA]</scope>
    <source>
        <strain evidence="3">CGMCC 1.7063</strain>
    </source>
</reference>
<gene>
    <name evidence="2" type="ORF">SAMN04487965_1011</name>
</gene>
<evidence type="ECO:0000313" key="3">
    <source>
        <dbReference type="Proteomes" id="UP000184170"/>
    </source>
</evidence>
<dbReference type="RefSeq" id="WP_073272310.1">
    <property type="nucleotide sequence ID" value="NZ_FQVA01000001.1"/>
</dbReference>
<dbReference type="AlphaFoldDB" id="A0A1M4XN60"/>
<name>A0A1M4XN60_9GAMM</name>
<evidence type="ECO:0000313" key="2">
    <source>
        <dbReference type="EMBL" id="SHE94861.1"/>
    </source>
</evidence>
<accession>A0A1M4XN60</accession>
<dbReference type="Proteomes" id="UP000184170">
    <property type="component" value="Unassembled WGS sequence"/>
</dbReference>